<dbReference type="GO" id="GO:0005886">
    <property type="term" value="C:plasma membrane"/>
    <property type="evidence" value="ECO:0007669"/>
    <property type="project" value="UniProtKB-SubCell"/>
</dbReference>
<feature type="region of interest" description="Disordered" evidence="10">
    <location>
        <begin position="25"/>
        <end position="53"/>
    </location>
</feature>
<sequence>MIETVNQVCHDRFGKVIERTAKVTAGPSVEKREPLLSETSATSYGDSGAPGMPSNQADECTFDYVLVANTDDTDLQRGADLKYAAKAFIKVLKNKKHFSVTTEIHSLHLTHPAEPLGLGDKTIPSKSSSAKALAAADVKEYKHENKIFYCLRAPDKVFERYTYLIKVSDSCNWTKDVLTQSTRIRIVHFILHKAYTASKEKLCDLIASNVFECAFCLHEDSKQKYLKEKWAGWNKLFIKQPFKDIKKYFGEKVALYFLWLSWYTWMLLLASVLGVVVFLYGLAVQKNNTIIKEVCESNITMCPPCDKRCQVWQLSDTCMYAKLNLLFDNEATVWFAMFMAIWTTVFLELWERKRAKHVSKWKVYDWCEEEEELILKVINNRTRRVEQLEHSYLQSTIILILVTLMLMIIIGLAHVLVVFRVVVSPVLSEVDSAFFSDHADIVTMILGAVLHYITIQVMAKVNRRVARKLSKMERHKSFASRHKSFTVKMFTFQFFTLFSSLFYVAFFLGRINGYPGNYTRLVTWRLQECHPSGCLTDLFIQMAIIMLLKQMINSIFEYLVPKLKKIKNEHLMKKRVCGGSRKNRCDNQHDIEMGDKVPQYIIDNYNLTETDDYSLFDEFLEMVMQFSFTTIFVAAFPLAPLLALINNIFEIRGDAIKMVSLERRLVPRKTNNIGVWTQVLESVGGMAVLANGLVIGITSDFIPRLVYRYRTGPCAAENETLNCMSGYIRNTLSVANWTHEAVRKDFQPRQMVVTDTNVTVNQCSYRDYRSSEDYSLTSQFWLVLAVRFVFVILFQHVVLLCKFIVRWFVHSNPTKVTNKRVKAKHIRLKEELDEMKKKKLEESLQKDWL</sequence>
<dbReference type="Proteomes" id="UP001460270">
    <property type="component" value="Unassembled WGS sequence"/>
</dbReference>
<evidence type="ECO:0000256" key="5">
    <source>
        <dbReference type="ARBA" id="ARBA00022989"/>
    </source>
</evidence>
<evidence type="ECO:0000256" key="8">
    <source>
        <dbReference type="RuleBase" id="RU280814"/>
    </source>
</evidence>
<dbReference type="AlphaFoldDB" id="A0AAW0PF74"/>
<evidence type="ECO:0000256" key="10">
    <source>
        <dbReference type="SAM" id="MobiDB-lite"/>
    </source>
</evidence>
<dbReference type="PANTHER" id="PTHR12308:SF37">
    <property type="entry name" value="ANOCTAMIN-9"/>
    <property type="match status" value="1"/>
</dbReference>
<evidence type="ECO:0000256" key="7">
    <source>
        <dbReference type="ARBA" id="ARBA00023180"/>
    </source>
</evidence>
<proteinExistence type="inferred from homology"/>
<dbReference type="InterPro" id="IPR049452">
    <property type="entry name" value="Anoctamin_TM"/>
</dbReference>
<keyword evidence="9" id="KW-0175">Coiled coil</keyword>
<evidence type="ECO:0000256" key="4">
    <source>
        <dbReference type="ARBA" id="ARBA00022692"/>
    </source>
</evidence>
<evidence type="ECO:0000256" key="2">
    <source>
        <dbReference type="ARBA" id="ARBA00009671"/>
    </source>
</evidence>
<accession>A0AAW0PF74</accession>
<feature type="coiled-coil region" evidence="9">
    <location>
        <begin position="818"/>
        <end position="845"/>
    </location>
</feature>
<evidence type="ECO:0000256" key="1">
    <source>
        <dbReference type="ARBA" id="ARBA00004651"/>
    </source>
</evidence>
<feature type="domain" description="Anoctamin dimerisation" evidence="12">
    <location>
        <begin position="131"/>
        <end position="241"/>
    </location>
</feature>
<evidence type="ECO:0000256" key="6">
    <source>
        <dbReference type="ARBA" id="ARBA00023136"/>
    </source>
</evidence>
<name>A0AAW0PF74_9GOBI</name>
<organism evidence="13 14">
    <name type="scientific">Mugilogobius chulae</name>
    <name type="common">yellowstripe goby</name>
    <dbReference type="NCBI Taxonomy" id="88201"/>
    <lineage>
        <taxon>Eukaryota</taxon>
        <taxon>Metazoa</taxon>
        <taxon>Chordata</taxon>
        <taxon>Craniata</taxon>
        <taxon>Vertebrata</taxon>
        <taxon>Euteleostomi</taxon>
        <taxon>Actinopterygii</taxon>
        <taxon>Neopterygii</taxon>
        <taxon>Teleostei</taxon>
        <taxon>Neoteleostei</taxon>
        <taxon>Acanthomorphata</taxon>
        <taxon>Gobiaria</taxon>
        <taxon>Gobiiformes</taxon>
        <taxon>Gobioidei</taxon>
        <taxon>Gobiidae</taxon>
        <taxon>Gobionellinae</taxon>
        <taxon>Mugilogobius</taxon>
    </lineage>
</organism>
<feature type="transmembrane region" description="Helical" evidence="8">
    <location>
        <begin position="490"/>
        <end position="511"/>
    </location>
</feature>
<dbReference type="PANTHER" id="PTHR12308">
    <property type="entry name" value="ANOCTAMIN"/>
    <property type="match status" value="1"/>
</dbReference>
<feature type="transmembrane region" description="Helical" evidence="8">
    <location>
        <begin position="397"/>
        <end position="421"/>
    </location>
</feature>
<dbReference type="Pfam" id="PF04547">
    <property type="entry name" value="Anoctamin"/>
    <property type="match status" value="1"/>
</dbReference>
<reference evidence="14" key="1">
    <citation type="submission" date="2024-04" db="EMBL/GenBank/DDBJ databases">
        <title>Salinicola lusitanus LLJ914,a marine bacterium isolated from the Okinawa Trough.</title>
        <authorList>
            <person name="Li J."/>
        </authorList>
    </citation>
    <scope>NUCLEOTIDE SEQUENCE [LARGE SCALE GENOMIC DNA]</scope>
</reference>
<dbReference type="InterPro" id="IPR032394">
    <property type="entry name" value="Anoct_dimer"/>
</dbReference>
<keyword evidence="14" id="KW-1185">Reference proteome</keyword>
<dbReference type="GO" id="GO:0005254">
    <property type="term" value="F:chloride channel activity"/>
    <property type="evidence" value="ECO:0007669"/>
    <property type="project" value="TreeGrafter"/>
</dbReference>
<feature type="transmembrane region" description="Helical" evidence="8">
    <location>
        <begin position="441"/>
        <end position="459"/>
    </location>
</feature>
<dbReference type="EMBL" id="JBBPFD010000005">
    <property type="protein sequence ID" value="KAK7925856.1"/>
    <property type="molecule type" value="Genomic_DNA"/>
</dbReference>
<comment type="caution">
    <text evidence="13">The sequence shown here is derived from an EMBL/GenBank/DDBJ whole genome shotgun (WGS) entry which is preliminary data.</text>
</comment>
<feature type="transmembrane region" description="Helical" evidence="8">
    <location>
        <begin position="626"/>
        <end position="649"/>
    </location>
</feature>
<keyword evidence="7" id="KW-0325">Glycoprotein</keyword>
<keyword evidence="6 8" id="KW-0472">Membrane</keyword>
<evidence type="ECO:0000256" key="3">
    <source>
        <dbReference type="ARBA" id="ARBA00022475"/>
    </source>
</evidence>
<comment type="subcellular location">
    <subcellularLocation>
        <location evidence="1">Cell membrane</location>
        <topology evidence="1">Multi-pass membrane protein</topology>
    </subcellularLocation>
    <subcellularLocation>
        <location evidence="8">Membrane</location>
        <topology evidence="8">Multi-pass membrane protein</topology>
    </subcellularLocation>
</comment>
<feature type="transmembrane region" description="Helical" evidence="8">
    <location>
        <begin position="253"/>
        <end position="280"/>
    </location>
</feature>
<dbReference type="InterPro" id="IPR007632">
    <property type="entry name" value="Anoctamin"/>
</dbReference>
<dbReference type="GO" id="GO:0046983">
    <property type="term" value="F:protein dimerization activity"/>
    <property type="evidence" value="ECO:0007669"/>
    <property type="project" value="InterPro"/>
</dbReference>
<gene>
    <name evidence="13" type="ORF">WMY93_008166</name>
</gene>
<evidence type="ECO:0000256" key="9">
    <source>
        <dbReference type="SAM" id="Coils"/>
    </source>
</evidence>
<protein>
    <recommendedName>
        <fullName evidence="8">Anoctamin</fullName>
    </recommendedName>
</protein>
<keyword evidence="3" id="KW-1003">Cell membrane</keyword>
<feature type="transmembrane region" description="Helical" evidence="8">
    <location>
        <begin position="331"/>
        <end position="350"/>
    </location>
</feature>
<evidence type="ECO:0000259" key="12">
    <source>
        <dbReference type="Pfam" id="PF16178"/>
    </source>
</evidence>
<evidence type="ECO:0000313" key="13">
    <source>
        <dbReference type="EMBL" id="KAK7925856.1"/>
    </source>
</evidence>
<comment type="caution">
    <text evidence="8">Lacks conserved residue(s) required for the propagation of feature annotation.</text>
</comment>
<evidence type="ECO:0000259" key="11">
    <source>
        <dbReference type="Pfam" id="PF04547"/>
    </source>
</evidence>
<keyword evidence="4 8" id="KW-0812">Transmembrane</keyword>
<feature type="domain" description="Anoctamin transmembrane" evidence="11">
    <location>
        <begin position="245"/>
        <end position="821"/>
    </location>
</feature>
<comment type="similarity">
    <text evidence="2 8">Belongs to the anoctamin family.</text>
</comment>
<feature type="transmembrane region" description="Helical" evidence="8">
    <location>
        <begin position="780"/>
        <end position="805"/>
    </location>
</feature>
<keyword evidence="5 8" id="KW-1133">Transmembrane helix</keyword>
<dbReference type="Pfam" id="PF16178">
    <property type="entry name" value="Anoct_dimer"/>
    <property type="match status" value="1"/>
</dbReference>
<evidence type="ECO:0000313" key="14">
    <source>
        <dbReference type="Proteomes" id="UP001460270"/>
    </source>
</evidence>